<comment type="caution">
    <text evidence="2">The sequence shown here is derived from an EMBL/GenBank/DDBJ whole genome shotgun (WGS) entry which is preliminary data.</text>
</comment>
<proteinExistence type="predicted"/>
<dbReference type="EMBL" id="BAABHW010000002">
    <property type="protein sequence ID" value="GAA5072592.1"/>
    <property type="molecule type" value="Genomic_DNA"/>
</dbReference>
<name>A0ABP9L9L1_9RHOB</name>
<evidence type="ECO:0000313" key="2">
    <source>
        <dbReference type="EMBL" id="GAA5072592.1"/>
    </source>
</evidence>
<dbReference type="PANTHER" id="PTHR36302:SF1">
    <property type="entry name" value="COPPER CHAPERONE PCU(A)C"/>
    <property type="match status" value="1"/>
</dbReference>
<evidence type="ECO:0000313" key="3">
    <source>
        <dbReference type="Proteomes" id="UP001499910"/>
    </source>
</evidence>
<evidence type="ECO:0000256" key="1">
    <source>
        <dbReference type="SAM" id="SignalP"/>
    </source>
</evidence>
<reference evidence="3" key="1">
    <citation type="journal article" date="2019" name="Int. J. Syst. Evol. Microbiol.">
        <title>The Global Catalogue of Microorganisms (GCM) 10K type strain sequencing project: providing services to taxonomists for standard genome sequencing and annotation.</title>
        <authorList>
            <consortium name="The Broad Institute Genomics Platform"/>
            <consortium name="The Broad Institute Genome Sequencing Center for Infectious Disease"/>
            <person name="Wu L."/>
            <person name="Ma J."/>
        </authorList>
    </citation>
    <scope>NUCLEOTIDE SEQUENCE [LARGE SCALE GENOMIC DNA]</scope>
    <source>
        <strain evidence="3">JCM 18015</strain>
    </source>
</reference>
<feature type="signal peptide" evidence="1">
    <location>
        <begin position="1"/>
        <end position="21"/>
    </location>
</feature>
<gene>
    <name evidence="2" type="ORF">GCM10023209_17530</name>
</gene>
<organism evidence="2 3">
    <name type="scientific">[Roseibacterium] beibuensis</name>
    <dbReference type="NCBI Taxonomy" id="1193142"/>
    <lineage>
        <taxon>Bacteria</taxon>
        <taxon>Pseudomonadati</taxon>
        <taxon>Pseudomonadota</taxon>
        <taxon>Alphaproteobacteria</taxon>
        <taxon>Rhodobacterales</taxon>
        <taxon>Roseobacteraceae</taxon>
        <taxon>Roseicyclus</taxon>
    </lineage>
</organism>
<dbReference type="Proteomes" id="UP001499910">
    <property type="component" value="Unassembled WGS sequence"/>
</dbReference>
<dbReference type="PANTHER" id="PTHR36302">
    <property type="entry name" value="BLR7088 PROTEIN"/>
    <property type="match status" value="1"/>
</dbReference>
<dbReference type="RefSeq" id="WP_259550299.1">
    <property type="nucleotide sequence ID" value="NZ_BAABHW010000002.1"/>
</dbReference>
<keyword evidence="1" id="KW-0732">Signal</keyword>
<dbReference type="Pfam" id="PF04314">
    <property type="entry name" value="PCuAC"/>
    <property type="match status" value="1"/>
</dbReference>
<dbReference type="InterPro" id="IPR036182">
    <property type="entry name" value="PCuAC_sf"/>
</dbReference>
<keyword evidence="3" id="KW-1185">Reference proteome</keyword>
<dbReference type="InterPro" id="IPR058248">
    <property type="entry name" value="Lxx211020-like"/>
</dbReference>
<dbReference type="Gene3D" id="2.60.40.1890">
    <property type="entry name" value="PCu(A)C copper chaperone"/>
    <property type="match status" value="1"/>
</dbReference>
<dbReference type="SUPFAM" id="SSF110087">
    <property type="entry name" value="DR1885-like metal-binding protein"/>
    <property type="match status" value="1"/>
</dbReference>
<dbReference type="InterPro" id="IPR007410">
    <property type="entry name" value="LpqE-like"/>
</dbReference>
<accession>A0ABP9L9L1</accession>
<sequence>MSFKTLVLAGACALVPALASAQMAVEDPYARAASAMAISGAAFMTITNEGEADDRLIAAASDVAERVELHTHIMEGDVMRMVEVEEGFAVPAGETIHLQRGGMHVMFLGLTRPLENGNEIEVTLTFENAGEMTVTIPVDNDRMPAQMGTGGMMHGAPANAGGRMMMDSDG</sequence>
<feature type="chain" id="PRO_5047005847" evidence="1">
    <location>
        <begin position="22"/>
        <end position="170"/>
    </location>
</feature>
<protein>
    <submittedName>
        <fullName evidence="2">Copper chaperone PCu(A)C</fullName>
    </submittedName>
</protein>